<accession>A0ABQ0L0L2</accession>
<proteinExistence type="predicted"/>
<gene>
    <name evidence="2" type="ORF">MCHLO_02300</name>
</gene>
<reference evidence="2" key="1">
    <citation type="submission" date="2014-09" db="EMBL/GenBank/DDBJ databases">
        <title>Genome sequence of the luminous mushroom Mycena chlorophos for searching fungal bioluminescence genes.</title>
        <authorList>
            <person name="Tanaka Y."/>
            <person name="Kasuga D."/>
            <person name="Oba Y."/>
            <person name="Hase S."/>
            <person name="Sato K."/>
            <person name="Oba Y."/>
            <person name="Sakakibara Y."/>
        </authorList>
    </citation>
    <scope>NUCLEOTIDE SEQUENCE</scope>
</reference>
<feature type="compositionally biased region" description="Basic residues" evidence="1">
    <location>
        <begin position="1388"/>
        <end position="1399"/>
    </location>
</feature>
<dbReference type="EMBL" id="DF840014">
    <property type="protein sequence ID" value="GAT44687.1"/>
    <property type="molecule type" value="Genomic_DNA"/>
</dbReference>
<dbReference type="Proteomes" id="UP000815677">
    <property type="component" value="Unassembled WGS sequence"/>
</dbReference>
<feature type="compositionally biased region" description="Low complexity" evidence="1">
    <location>
        <begin position="1345"/>
        <end position="1355"/>
    </location>
</feature>
<feature type="compositionally biased region" description="Acidic residues" evidence="1">
    <location>
        <begin position="1370"/>
        <end position="1384"/>
    </location>
</feature>
<evidence type="ECO:0000313" key="3">
    <source>
        <dbReference type="Proteomes" id="UP000815677"/>
    </source>
</evidence>
<evidence type="ECO:0000313" key="2">
    <source>
        <dbReference type="EMBL" id="GAT44687.1"/>
    </source>
</evidence>
<protein>
    <submittedName>
        <fullName evidence="2">Uncharacterized protein</fullName>
    </submittedName>
</protein>
<feature type="region of interest" description="Disordered" evidence="1">
    <location>
        <begin position="1345"/>
        <end position="1399"/>
    </location>
</feature>
<organism evidence="2 3">
    <name type="scientific">Mycena chlorophos</name>
    <name type="common">Agaric fungus</name>
    <name type="synonym">Agaricus chlorophos</name>
    <dbReference type="NCBI Taxonomy" id="658473"/>
    <lineage>
        <taxon>Eukaryota</taxon>
        <taxon>Fungi</taxon>
        <taxon>Dikarya</taxon>
        <taxon>Basidiomycota</taxon>
        <taxon>Agaricomycotina</taxon>
        <taxon>Agaricomycetes</taxon>
        <taxon>Agaricomycetidae</taxon>
        <taxon>Agaricales</taxon>
        <taxon>Marasmiineae</taxon>
        <taxon>Mycenaceae</taxon>
        <taxon>Mycena</taxon>
    </lineage>
</organism>
<name>A0ABQ0L0L2_MYCCL</name>
<feature type="region of interest" description="Disordered" evidence="1">
    <location>
        <begin position="411"/>
        <end position="439"/>
    </location>
</feature>
<sequence length="1399" mass="154590">MVNSLTSKLQIGAPFAASYVLDYPDHYTNFKFKVFGWRAYVNEVLKAWPQKSQTEQPSDEDVQVFAPNNEDIDGDNEKVTLVRGEANILGSTRVDDYIYRPRRFENVSLYDWMQMCERRKRPKKNPPKFVTELDMSSIAQLVQPFDKTDMTDIECAKSTTAHRFLSGHPLAATHYVECDERKLEDTALVFTYGHLPRQDQGDREFYCTTMLTLFRPWRSGHDLKSELDSWHETFMEYKFTAKHLKLMDNFNIKYECNDARDDYAAQDRKLRRAIPGHWENDVEGWMHNCDDAYPSDESGIEPDPDSSETVIGDGEKYRARSKVMREAESIMSDSGWVKGLRWLEELPQDVRGLNRREILANFHAWKGRNYEVPGLHQYLRGHGAFPPAIKYTKHDEPVGWKLVGSDVPARRKTGSELSNPALPALHGSAKRKADEATDAGLSKRARNYESIPAGLSWDNRNWSCAYDSLFSVLLDVWTQDRCAWPENSSNKYLRKLFEGLGQHKQSGRNLLAVRDDVRSMLFEDAQELFPWGAALIAVNDLASQMFGSDVYGSSADVCDRCHVEWGAIDSDFLCIQHLTAGECAALPAPTVGTAAWLSSIWRRASRHDCPVCESPNSATITVHSPPPMLYIASYSERVRADVALTVPVAGGVSGYSIRGVIYFASAHFTSRIIRADGGVWLYDGMVDGGRPRFEGALEDMPLGFLDSHAEGGAPTSRTFPHSRLRPMDSNAFAGLSEELQALLDHSGGVNPMILWPRFVHYDDWKLFHVALYSQSMSTAVYDFLAAHQRPPQDAVTAQDQVDWFFHPDVRVRLPVEVWWMILDVLDVVSAKRMQSAYPQLTSGIDGAISRKTERAFGAVGIDLARLRFALVQTRSVVGSHAGARLLNPDADAFAGLDVLEIFVPKGSANVLRQFFDVSLDFMEVSHPGLERHRLRRRNGVSGTVFLQRRLAPPGSIVVALHSCPMPPRSTVFRSALSSQFISYDGVSLVVPHASLATRDLAVPNLAFTTNDDVDGWVGYEKNALQNGFRIRRLAAEYLVSPQTFLPQGTDYAPLALTASKRLKSDPPPLIPSSSPGLSLMSSCIAIGYFPLTGGTRISQYNAQKGITTQHTLYASSIKTASNEALPATLRTFGGTNSIPDNTLMYAVAKMFAPVGAAAVVELEPIASYIIAGDPNSAGYEASVPECPTFIIGVGNVVSQAIPMPPTAKTFVLNMTEYVGSAMKQFNLIAFFPATNRWNNISVPPTAACLQFTGFATGRAQDGTLQISIEHVALNLGPHILPTTNPIGNSPVGASPGTPARRKYVAISSLPGPAPSTPVAGPSTVPVTYAYIFVCYLRSLNFSASPVSGPSTPTPVISAKKRGKRRAPPSDESEIDGEDEAEDEEVMGKGKRKRKARILG</sequence>
<evidence type="ECO:0000256" key="1">
    <source>
        <dbReference type="SAM" id="MobiDB-lite"/>
    </source>
</evidence>
<keyword evidence="3" id="KW-1185">Reference proteome</keyword>